<protein>
    <submittedName>
        <fullName evidence="1">Uncharacterized protein</fullName>
    </submittedName>
</protein>
<name>A0A0B1PBX1_UNCNE</name>
<organism evidence="1 2">
    <name type="scientific">Uncinula necator</name>
    <name type="common">Grape powdery mildew</name>
    <dbReference type="NCBI Taxonomy" id="52586"/>
    <lineage>
        <taxon>Eukaryota</taxon>
        <taxon>Fungi</taxon>
        <taxon>Dikarya</taxon>
        <taxon>Ascomycota</taxon>
        <taxon>Pezizomycotina</taxon>
        <taxon>Leotiomycetes</taxon>
        <taxon>Erysiphales</taxon>
        <taxon>Erysiphaceae</taxon>
        <taxon>Erysiphe</taxon>
    </lineage>
</organism>
<keyword evidence="2" id="KW-1185">Reference proteome</keyword>
<gene>
    <name evidence="1" type="ORF">EV44_g1316</name>
</gene>
<proteinExistence type="predicted"/>
<dbReference type="GO" id="GO:0003676">
    <property type="term" value="F:nucleic acid binding"/>
    <property type="evidence" value="ECO:0007669"/>
    <property type="project" value="InterPro"/>
</dbReference>
<dbReference type="Gene3D" id="3.30.420.10">
    <property type="entry name" value="Ribonuclease H-like superfamily/Ribonuclease H"/>
    <property type="match status" value="1"/>
</dbReference>
<dbReference type="Proteomes" id="UP000030854">
    <property type="component" value="Unassembled WGS sequence"/>
</dbReference>
<dbReference type="InterPro" id="IPR036397">
    <property type="entry name" value="RNaseH_sf"/>
</dbReference>
<dbReference type="STRING" id="52586.A0A0B1PBX1"/>
<dbReference type="AlphaFoldDB" id="A0A0B1PBX1"/>
<dbReference type="OMA" id="RWIAREH"/>
<dbReference type="EMBL" id="JNVN01000677">
    <property type="protein sequence ID" value="KHJ34810.1"/>
    <property type="molecule type" value="Genomic_DNA"/>
</dbReference>
<evidence type="ECO:0000313" key="1">
    <source>
        <dbReference type="EMBL" id="KHJ34810.1"/>
    </source>
</evidence>
<reference evidence="1 2" key="1">
    <citation type="journal article" date="2014" name="BMC Genomics">
        <title>Adaptive genomic structural variation in the grape powdery mildew pathogen, Erysiphe necator.</title>
        <authorList>
            <person name="Jones L."/>
            <person name="Riaz S."/>
            <person name="Morales-Cruz A."/>
            <person name="Amrine K.C."/>
            <person name="McGuire B."/>
            <person name="Gubler W.D."/>
            <person name="Walker M.A."/>
            <person name="Cantu D."/>
        </authorList>
    </citation>
    <scope>NUCLEOTIDE SEQUENCE [LARGE SCALE GENOMIC DNA]</scope>
    <source>
        <strain evidence="2">c</strain>
    </source>
</reference>
<comment type="caution">
    <text evidence="1">The sequence shown here is derived from an EMBL/GenBank/DDBJ whole genome shotgun (WGS) entry which is preliminary data.</text>
</comment>
<dbReference type="HOGENOM" id="CLU_002055_1_2_1"/>
<evidence type="ECO:0000313" key="2">
    <source>
        <dbReference type="Proteomes" id="UP000030854"/>
    </source>
</evidence>
<sequence>MYQKGQGLKLKTISKEADDKAQQYLEQRARGAYIASICQPEAVFDLSVAAQAKQPKDHDIDKLNTRLQWQIDNPNRGLKFIPIDLSSAKLMVFTDGSFAKNTDMSSQIGYIIMLMNENIRRDSLEIKGSILHYSSTKCKRVTRSILASEIYGMVSGFDLGLALITTLNSITKSLRLKPIPLVICTDSFSLYQCLTKLGTLNEKRLMIDVMALRQSYEHREIEEIRWIDGADNPADAMTKSSPNQALTKFIDSNTLSIRIDGSVDRPSPSDGSTYV</sequence>
<accession>A0A0B1PBX1</accession>